<evidence type="ECO:0000256" key="2">
    <source>
        <dbReference type="ARBA" id="ARBA00011245"/>
    </source>
</evidence>
<dbReference type="InterPro" id="IPR029486">
    <property type="entry name" value="GH97_N"/>
</dbReference>
<keyword evidence="4" id="KW-0732">Signal</keyword>
<dbReference type="Pfam" id="PF10566">
    <property type="entry name" value="Glyco_hydro_97"/>
    <property type="match status" value="1"/>
</dbReference>
<feature type="domain" description="Glycosyl-hydrolase 97 N-terminal" evidence="6">
    <location>
        <begin position="27"/>
        <end position="273"/>
    </location>
</feature>
<evidence type="ECO:0000256" key="1">
    <source>
        <dbReference type="ARBA" id="ARBA00001913"/>
    </source>
</evidence>
<dbReference type="InterPro" id="IPR019563">
    <property type="entry name" value="GH97_catalytic"/>
</dbReference>
<comment type="caution">
    <text evidence="8">The sequence shown here is derived from an EMBL/GenBank/DDBJ whole genome shotgun (WGS) entry which is preliminary data.</text>
</comment>
<dbReference type="PANTHER" id="PTHR35803:SF1">
    <property type="entry name" value="GLUCAN 1,4-ALPHA-GLUCOSIDASE SUSB"/>
    <property type="match status" value="1"/>
</dbReference>
<dbReference type="InterPro" id="IPR017853">
    <property type="entry name" value="GH"/>
</dbReference>
<protein>
    <submittedName>
        <fullName evidence="8">Glycoside hydrolase family 97 protein</fullName>
    </submittedName>
</protein>
<dbReference type="Pfam" id="PF14508">
    <property type="entry name" value="GH97_N"/>
    <property type="match status" value="1"/>
</dbReference>
<comment type="subunit">
    <text evidence="2">Monomer.</text>
</comment>
<feature type="domain" description="Glycosyl-hydrolase 97 C-terminal oligomerisation" evidence="7">
    <location>
        <begin position="557"/>
        <end position="657"/>
    </location>
</feature>
<dbReference type="SUPFAM" id="SSF51445">
    <property type="entry name" value="(Trans)glycosidases"/>
    <property type="match status" value="1"/>
</dbReference>
<dbReference type="OrthoDB" id="57532at2"/>
<dbReference type="EMBL" id="VWNE01000002">
    <property type="protein sequence ID" value="KAA8486255.1"/>
    <property type="molecule type" value="Genomic_DNA"/>
</dbReference>
<evidence type="ECO:0000259" key="7">
    <source>
        <dbReference type="Pfam" id="PF14509"/>
    </source>
</evidence>
<evidence type="ECO:0000259" key="5">
    <source>
        <dbReference type="Pfam" id="PF10566"/>
    </source>
</evidence>
<dbReference type="Proteomes" id="UP000322918">
    <property type="component" value="Unassembled WGS sequence"/>
</dbReference>
<feature type="domain" description="Glycosyl-hydrolase 97 catalytic" evidence="5">
    <location>
        <begin position="291"/>
        <end position="463"/>
    </location>
</feature>
<dbReference type="InterPro" id="IPR014718">
    <property type="entry name" value="GH-type_carb-bd"/>
</dbReference>
<gene>
    <name evidence="8" type="ORF">F1649_01300</name>
</gene>
<evidence type="ECO:0000256" key="3">
    <source>
        <dbReference type="ARBA" id="ARBA00022837"/>
    </source>
</evidence>
<feature type="signal peptide" evidence="4">
    <location>
        <begin position="1"/>
        <end position="20"/>
    </location>
</feature>
<dbReference type="AlphaFoldDB" id="A0A5M9HIH3"/>
<organism evidence="8 9">
    <name type="scientific">Arcticibacter tournemirensis</name>
    <dbReference type="NCBI Taxonomy" id="699437"/>
    <lineage>
        <taxon>Bacteria</taxon>
        <taxon>Pseudomonadati</taxon>
        <taxon>Bacteroidota</taxon>
        <taxon>Sphingobacteriia</taxon>
        <taxon>Sphingobacteriales</taxon>
        <taxon>Sphingobacteriaceae</taxon>
        <taxon>Arcticibacter</taxon>
    </lineage>
</organism>
<dbReference type="PANTHER" id="PTHR35803">
    <property type="entry name" value="GLUCAN 1,4-ALPHA-GLUCOSIDASE SUSB-RELATED"/>
    <property type="match status" value="1"/>
</dbReference>
<evidence type="ECO:0000313" key="8">
    <source>
        <dbReference type="EMBL" id="KAA8486255.1"/>
    </source>
</evidence>
<accession>A0A5M9HIH3</accession>
<dbReference type="InterPro" id="IPR029483">
    <property type="entry name" value="GH97_C"/>
</dbReference>
<keyword evidence="8" id="KW-0378">Hydrolase</keyword>
<keyword evidence="3" id="KW-0106">Calcium</keyword>
<dbReference type="Pfam" id="PF14509">
    <property type="entry name" value="GH97_C"/>
    <property type="match status" value="1"/>
</dbReference>
<name>A0A5M9HIH3_9SPHI</name>
<comment type="cofactor">
    <cofactor evidence="1">
        <name>Ca(2+)</name>
        <dbReference type="ChEBI" id="CHEBI:29108"/>
    </cofactor>
</comment>
<sequence length="665" mass="75269">MKYFLICFLFVHLIILTSFADEKPETLRSPNGQIVVTAGLEKGRIYYSVKKGGLAILNKSFLGFRLKEGNFDSGFKILSAERSSSDESWNKPWGEELAVRDNYRQLILCLQESDGLKRKLNVVFRTYNDGFAFRYEFPEQENLKDFIIMDELTEFALAGEHTAWSIPYKTEFYEGLYKPSAISALDTVCTPLTMETKKGLYLSIHEANLTDYAGMNLFPVNKTPLLRTFLTPWSTGEKVFVSGVRHSPWRMMIIAQSPSDLLLSRMLLNLNEPSRLGDISWIKPGRYIGIWWGMHMKKHTWEAGPLHGATTENTKKYIDFAAKYGFSGVLVEGWNKGWEDWKSFEFTQPYPDFDIAEITSYAAKKNVKLIGHHETGGNTRNYEGQMDTAFAYYQKYGVDAVKTGYVGGMLDGKERHSSQYGVRHYRKVIETAALHKIMIDNHEPVMPTGLQRTFPNLMTQEGVRGQEWDAWSKDGGNPPEHTTIIPFTRGLAGPMDFTPGTFNFTNTALPGTRVHTTLAKQLALFVVLYSPLQMASDMIENYEDKPGFEFITSCPVNWAKTLIPAAKIGEYVTIARKDRTSESWFVGSITNASPRNMVLHLTFLDGNAKYKAKIFRDGKEADYKTNPYPLDIEEMEVTSESILRLHLAPGGGAAMIFTKLTADGQ</sequence>
<evidence type="ECO:0000256" key="4">
    <source>
        <dbReference type="SAM" id="SignalP"/>
    </source>
</evidence>
<proteinExistence type="predicted"/>
<dbReference type="GO" id="GO:0016787">
    <property type="term" value="F:hydrolase activity"/>
    <property type="evidence" value="ECO:0007669"/>
    <property type="project" value="UniProtKB-KW"/>
</dbReference>
<dbReference type="RefSeq" id="WP_141816064.1">
    <property type="nucleotide sequence ID" value="NZ_VFPL01000001.1"/>
</dbReference>
<keyword evidence="9" id="KW-1185">Reference proteome</keyword>
<dbReference type="GO" id="GO:0030246">
    <property type="term" value="F:carbohydrate binding"/>
    <property type="evidence" value="ECO:0007669"/>
    <property type="project" value="InterPro"/>
</dbReference>
<dbReference type="Gene3D" id="3.20.20.70">
    <property type="entry name" value="Aldolase class I"/>
    <property type="match status" value="1"/>
</dbReference>
<dbReference type="InterPro" id="IPR013785">
    <property type="entry name" value="Aldolase_TIM"/>
</dbReference>
<feature type="chain" id="PRO_5024454042" evidence="4">
    <location>
        <begin position="21"/>
        <end position="665"/>
    </location>
</feature>
<evidence type="ECO:0000313" key="9">
    <source>
        <dbReference type="Proteomes" id="UP000322918"/>
    </source>
</evidence>
<dbReference type="Gene3D" id="2.70.98.10">
    <property type="match status" value="1"/>
</dbReference>
<reference evidence="8 9" key="1">
    <citation type="submission" date="2019-09" db="EMBL/GenBank/DDBJ databases">
        <title>Pararcticibacter amylolyticus gen. nov., sp. nov., isolated from a rottenly hemp rope, and reclassification of Pedobacter tournemirensis as Pararcticibacter tournemirensis comb. nov.</title>
        <authorList>
            <person name="Cai Y."/>
        </authorList>
    </citation>
    <scope>NUCLEOTIDE SEQUENCE [LARGE SCALE GENOMIC DNA]</scope>
    <source>
        <strain evidence="8 9">TF5-37.2-LB10</strain>
    </source>
</reference>
<dbReference type="InterPro" id="IPR052720">
    <property type="entry name" value="Glycosyl_hydrolase_97"/>
</dbReference>
<evidence type="ECO:0000259" key="6">
    <source>
        <dbReference type="Pfam" id="PF14508"/>
    </source>
</evidence>